<reference evidence="2" key="1">
    <citation type="submission" date="2018-06" db="EMBL/GenBank/DDBJ databases">
        <authorList>
            <person name="Zhirakovskaya E."/>
        </authorList>
    </citation>
    <scope>NUCLEOTIDE SEQUENCE</scope>
</reference>
<dbReference type="PROSITE" id="PS51819">
    <property type="entry name" value="VOC"/>
    <property type="match status" value="1"/>
</dbReference>
<dbReference type="InterPro" id="IPR029068">
    <property type="entry name" value="Glyas_Bleomycin-R_OHBP_Dase"/>
</dbReference>
<accession>A0A3B1C601</accession>
<dbReference type="AlphaFoldDB" id="A0A3B1C601"/>
<gene>
    <name evidence="2" type="ORF">MNBD_NITROSPINAE01-1898</name>
</gene>
<organism evidence="2">
    <name type="scientific">hydrothermal vent metagenome</name>
    <dbReference type="NCBI Taxonomy" id="652676"/>
    <lineage>
        <taxon>unclassified sequences</taxon>
        <taxon>metagenomes</taxon>
        <taxon>ecological metagenomes</taxon>
    </lineage>
</organism>
<dbReference type="InterPro" id="IPR052164">
    <property type="entry name" value="Anthracycline_SecMetBiosynth"/>
</dbReference>
<dbReference type="PANTHER" id="PTHR33993">
    <property type="entry name" value="GLYOXALASE-RELATED"/>
    <property type="match status" value="1"/>
</dbReference>
<dbReference type="CDD" id="cd07247">
    <property type="entry name" value="SgaA_N_like"/>
    <property type="match status" value="1"/>
</dbReference>
<evidence type="ECO:0000259" key="1">
    <source>
        <dbReference type="PROSITE" id="PS51819"/>
    </source>
</evidence>
<name>A0A3B1C601_9ZZZZ</name>
<dbReference type="PANTHER" id="PTHR33993:SF14">
    <property type="entry name" value="GB|AAF24581.1"/>
    <property type="match status" value="1"/>
</dbReference>
<feature type="domain" description="VOC" evidence="1">
    <location>
        <begin position="4"/>
        <end position="117"/>
    </location>
</feature>
<dbReference type="InterPro" id="IPR037523">
    <property type="entry name" value="VOC_core"/>
</dbReference>
<evidence type="ECO:0000313" key="2">
    <source>
        <dbReference type="EMBL" id="VAX23532.1"/>
    </source>
</evidence>
<dbReference type="Pfam" id="PF00903">
    <property type="entry name" value="Glyoxalase"/>
    <property type="match status" value="1"/>
</dbReference>
<dbReference type="SUPFAM" id="SSF54593">
    <property type="entry name" value="Glyoxalase/Bleomycin resistance protein/Dihydroxybiphenyl dioxygenase"/>
    <property type="match status" value="1"/>
</dbReference>
<proteinExistence type="predicted"/>
<protein>
    <recommendedName>
        <fullName evidence="1">VOC domain-containing protein</fullName>
    </recommendedName>
</protein>
<dbReference type="Gene3D" id="3.10.180.10">
    <property type="entry name" value="2,3-Dihydroxybiphenyl 1,2-Dioxygenase, domain 1"/>
    <property type="match status" value="1"/>
</dbReference>
<sequence>MGNVFGWVELITHDTEGAKKFYGELFDWTLKDEEMPGGNYTMIDTGQCPGGGIMKTPEEGVPTHWGVYIETSNIVEACAKIVTLGGQVIKEPFDIPDVGTLAVALDPQGAVFQLWQGLAKK</sequence>
<dbReference type="InterPro" id="IPR004360">
    <property type="entry name" value="Glyas_Fos-R_dOase_dom"/>
</dbReference>
<dbReference type="EMBL" id="UOGC01000151">
    <property type="protein sequence ID" value="VAX23532.1"/>
    <property type="molecule type" value="Genomic_DNA"/>
</dbReference>